<dbReference type="GO" id="GO:0045892">
    <property type="term" value="P:negative regulation of DNA-templated transcription"/>
    <property type="evidence" value="ECO:0007669"/>
    <property type="project" value="InterPro"/>
</dbReference>
<protein>
    <submittedName>
        <fullName evidence="1">Arsenic metallochaperone ArsD family protein</fullName>
    </submittedName>
</protein>
<dbReference type="AlphaFoldDB" id="A0AAU7PSB5"/>
<evidence type="ECO:0000313" key="1">
    <source>
        <dbReference type="EMBL" id="XBS55252.1"/>
    </source>
</evidence>
<dbReference type="Pfam" id="PF06953">
    <property type="entry name" value="ArsD"/>
    <property type="match status" value="1"/>
</dbReference>
<organism evidence="1">
    <name type="scientific">Lacrimispora sp. BS-2</name>
    <dbReference type="NCBI Taxonomy" id="3151850"/>
    <lineage>
        <taxon>Bacteria</taxon>
        <taxon>Bacillati</taxon>
        <taxon>Bacillota</taxon>
        <taxon>Clostridia</taxon>
        <taxon>Lachnospirales</taxon>
        <taxon>Lachnospiraceae</taxon>
        <taxon>Lacrimispora</taxon>
    </lineage>
</organism>
<dbReference type="GO" id="GO:0046685">
    <property type="term" value="P:response to arsenic-containing substance"/>
    <property type="evidence" value="ECO:0007669"/>
    <property type="project" value="InterPro"/>
</dbReference>
<dbReference type="GO" id="GO:0003677">
    <property type="term" value="F:DNA binding"/>
    <property type="evidence" value="ECO:0007669"/>
    <property type="project" value="InterPro"/>
</dbReference>
<accession>A0AAU7PSB5</accession>
<reference evidence="1" key="1">
    <citation type="submission" date="2024-06" db="EMBL/GenBank/DDBJ databases">
        <title>Lacrimispora cavernae sp. nov., a novel anaerobe isolated from bat guano pile inside a cave.</title>
        <authorList>
            <person name="Miller S.L."/>
            <person name="Lu N."/>
            <person name="King J."/>
            <person name="Sankaranarayanan K."/>
            <person name="Lawson P.A."/>
        </authorList>
    </citation>
    <scope>NUCLEOTIDE SEQUENCE</scope>
    <source>
        <strain evidence="1">BS-2</strain>
    </source>
</reference>
<sequence>MSQPAFVDSYPLQSSSSNLLRLEKPDFMASSNTKDIRQNIIIDKGPDSLPVAVMDGKIVLAGRYPINTEFTEWLDLPASLLGKPAEKAQGNDGCC</sequence>
<dbReference type="EMBL" id="CP157940">
    <property type="protein sequence ID" value="XBS55252.1"/>
    <property type="molecule type" value="Genomic_DNA"/>
</dbReference>
<dbReference type="RefSeq" id="WP_349947928.1">
    <property type="nucleotide sequence ID" value="NZ_CP157940.1"/>
</dbReference>
<dbReference type="Gene3D" id="3.40.30.10">
    <property type="entry name" value="Glutaredoxin"/>
    <property type="match status" value="1"/>
</dbReference>
<dbReference type="InterPro" id="IPR010712">
    <property type="entry name" value="Arsenical-R_ArsD"/>
</dbReference>
<gene>
    <name evidence="1" type="ORF">ABFV83_05505</name>
</gene>
<proteinExistence type="predicted"/>
<name>A0AAU7PSB5_9FIRM</name>